<evidence type="ECO:0000256" key="5">
    <source>
        <dbReference type="ARBA" id="ARBA00022840"/>
    </source>
</evidence>
<dbReference type="Proteomes" id="UP000265750">
    <property type="component" value="Unassembled WGS sequence"/>
</dbReference>
<reference evidence="8" key="1">
    <citation type="submission" date="2018-09" db="EMBL/GenBank/DDBJ databases">
        <authorList>
            <person name="Tuo L."/>
        </authorList>
    </citation>
    <scope>NUCLEOTIDE SEQUENCE [LARGE SCALE GENOMIC DNA]</scope>
    <source>
        <strain evidence="8">M2BS4Y-1</strain>
    </source>
</reference>
<dbReference type="GO" id="GO:0005829">
    <property type="term" value="C:cytosol"/>
    <property type="evidence" value="ECO:0007669"/>
    <property type="project" value="TreeGrafter"/>
</dbReference>
<evidence type="ECO:0000313" key="8">
    <source>
        <dbReference type="Proteomes" id="UP000265750"/>
    </source>
</evidence>
<dbReference type="GO" id="GO:0005524">
    <property type="term" value="F:ATP binding"/>
    <property type="evidence" value="ECO:0007669"/>
    <property type="project" value="UniProtKB-KW"/>
</dbReference>
<dbReference type="SUPFAM" id="SSF52540">
    <property type="entry name" value="P-loop containing nucleoside triphosphate hydrolases"/>
    <property type="match status" value="1"/>
</dbReference>
<keyword evidence="8" id="KW-1185">Reference proteome</keyword>
<dbReference type="InterPro" id="IPR027417">
    <property type="entry name" value="P-loop_NTPase"/>
</dbReference>
<dbReference type="NCBIfam" id="TIGR02322">
    <property type="entry name" value="phosphon_PhnN"/>
    <property type="match status" value="1"/>
</dbReference>
<dbReference type="EC" id="2.7.4.23" evidence="6"/>
<dbReference type="InterPro" id="IPR012699">
    <property type="entry name" value="PhnN"/>
</dbReference>
<dbReference type="OrthoDB" id="341217at2"/>
<dbReference type="PANTHER" id="PTHR23117:SF8">
    <property type="entry name" value="RIBOSE 1,5-BISPHOSPHATE PHOSPHOKINASE PHNN"/>
    <property type="match status" value="1"/>
</dbReference>
<comment type="similarity">
    <text evidence="6">Belongs to the ribose 1,5-bisphosphokinase family.</text>
</comment>
<gene>
    <name evidence="6 7" type="primary">phnN</name>
    <name evidence="7" type="ORF">D3218_02355</name>
</gene>
<keyword evidence="4 6" id="KW-0547">Nucleotide-binding</keyword>
<name>A0A3A1WY08_9HYPH</name>
<dbReference type="RefSeq" id="WP_119538266.1">
    <property type="nucleotide sequence ID" value="NZ_QYRN01000001.1"/>
</dbReference>
<comment type="function">
    <text evidence="6">Catalyzes the phosphorylation of ribose 1,5-bisphosphate to 5-phospho-D-ribosyl alpha-1-diphosphate (PRPP).</text>
</comment>
<comment type="pathway">
    <text evidence="2 6">Metabolic intermediate biosynthesis; 5-phospho-alpha-D-ribose 1-diphosphate biosynthesis; 5-phospho-alpha-D-ribose 1-diphosphate from D-ribose 5-phosphate (route II): step 3/3.</text>
</comment>
<comment type="catalytic activity">
    <reaction evidence="1 6">
        <text>alpha-D-ribose 1,5-bisphosphate + ATP = 5-phospho-alpha-D-ribose 1-diphosphate + ADP</text>
        <dbReference type="Rhea" id="RHEA:20109"/>
        <dbReference type="ChEBI" id="CHEBI:30616"/>
        <dbReference type="ChEBI" id="CHEBI:58017"/>
        <dbReference type="ChEBI" id="CHEBI:68688"/>
        <dbReference type="ChEBI" id="CHEBI:456216"/>
        <dbReference type="EC" id="2.7.4.23"/>
    </reaction>
</comment>
<evidence type="ECO:0000256" key="2">
    <source>
        <dbReference type="ARBA" id="ARBA00005069"/>
    </source>
</evidence>
<dbReference type="PANTHER" id="PTHR23117">
    <property type="entry name" value="GUANYLATE KINASE-RELATED"/>
    <property type="match status" value="1"/>
</dbReference>
<keyword evidence="7" id="KW-0418">Kinase</keyword>
<evidence type="ECO:0000256" key="4">
    <source>
        <dbReference type="ARBA" id="ARBA00022741"/>
    </source>
</evidence>
<dbReference type="EMBL" id="QYRN01000001">
    <property type="protein sequence ID" value="RIY03609.1"/>
    <property type="molecule type" value="Genomic_DNA"/>
</dbReference>
<protein>
    <recommendedName>
        <fullName evidence="6">Ribose 1,5-bisphosphate phosphokinase PhnN</fullName>
        <ecNumber evidence="6">2.7.4.23</ecNumber>
    </recommendedName>
    <alternativeName>
        <fullName evidence="6">Ribose 1,5-bisphosphokinase</fullName>
    </alternativeName>
</protein>
<accession>A0A3A1WY08</accession>
<evidence type="ECO:0000256" key="3">
    <source>
        <dbReference type="ARBA" id="ARBA00022679"/>
    </source>
</evidence>
<evidence type="ECO:0000313" key="7">
    <source>
        <dbReference type="EMBL" id="RIY03609.1"/>
    </source>
</evidence>
<evidence type="ECO:0000256" key="6">
    <source>
        <dbReference type="HAMAP-Rule" id="MF_00836"/>
    </source>
</evidence>
<organism evidence="7 8">
    <name type="scientific">Aureimonas flava</name>
    <dbReference type="NCBI Taxonomy" id="2320271"/>
    <lineage>
        <taxon>Bacteria</taxon>
        <taxon>Pseudomonadati</taxon>
        <taxon>Pseudomonadota</taxon>
        <taxon>Alphaproteobacteria</taxon>
        <taxon>Hyphomicrobiales</taxon>
        <taxon>Aurantimonadaceae</taxon>
        <taxon>Aureimonas</taxon>
    </lineage>
</organism>
<dbReference type="GO" id="GO:0033863">
    <property type="term" value="F:ribose 1,5-bisphosphate phosphokinase activity"/>
    <property type="evidence" value="ECO:0007669"/>
    <property type="project" value="UniProtKB-UniRule"/>
</dbReference>
<feature type="binding site" evidence="6">
    <location>
        <begin position="16"/>
        <end position="23"/>
    </location>
    <ligand>
        <name>ATP</name>
        <dbReference type="ChEBI" id="CHEBI:30616"/>
    </ligand>
</feature>
<comment type="caution">
    <text evidence="7">The sequence shown here is derived from an EMBL/GenBank/DDBJ whole genome shotgun (WGS) entry which is preliminary data.</text>
</comment>
<sequence length="211" mass="22774">MRDEGRCPGLLVAVVGPSGAGKDTLIRLAFERLDGEPRIRLARRVITRPCDGETEEHDCLSPDAFAATEAEGGFCLSWRAHGLAYGLPRAVEDEIRTGRIVVANLSRRSLREADARFGGIAAVEITAPRAVLVERIAARGRETPDEIEARLARQVGLRMPEVARGLVRIDNGGPAAAGAERLRRHLLSFAAELAGHADPEGHVGPDRHEES</sequence>
<dbReference type="UniPathway" id="UPA00087">
    <property type="reaction ID" value="UER00175"/>
</dbReference>
<dbReference type="HAMAP" id="MF_00836">
    <property type="entry name" value="PhnN"/>
    <property type="match status" value="1"/>
</dbReference>
<dbReference type="GO" id="GO:0006015">
    <property type="term" value="P:5-phosphoribose 1-diphosphate biosynthetic process"/>
    <property type="evidence" value="ECO:0007669"/>
    <property type="project" value="UniProtKB-UniRule"/>
</dbReference>
<evidence type="ECO:0000256" key="1">
    <source>
        <dbReference type="ARBA" id="ARBA00000373"/>
    </source>
</evidence>
<keyword evidence="5 6" id="KW-0067">ATP-binding</keyword>
<dbReference type="Gene3D" id="3.40.50.300">
    <property type="entry name" value="P-loop containing nucleotide triphosphate hydrolases"/>
    <property type="match status" value="1"/>
</dbReference>
<dbReference type="AlphaFoldDB" id="A0A3A1WY08"/>
<proteinExistence type="inferred from homology"/>
<keyword evidence="3 6" id="KW-0808">Transferase</keyword>
<dbReference type="GO" id="GO:0019634">
    <property type="term" value="P:organic phosphonate metabolic process"/>
    <property type="evidence" value="ECO:0007669"/>
    <property type="project" value="UniProtKB-UniRule"/>
</dbReference>